<dbReference type="InterPro" id="IPR000257">
    <property type="entry name" value="Uroporphyrinogen_deCOase"/>
</dbReference>
<dbReference type="InterPro" id="IPR038071">
    <property type="entry name" value="UROD/MetE-like_sf"/>
</dbReference>
<dbReference type="PANTHER" id="PTHR47099">
    <property type="entry name" value="METHYLCOBAMIDE:COM METHYLTRANSFERASE MTBA"/>
    <property type="match status" value="1"/>
</dbReference>
<dbReference type="EMBL" id="QGQD01000060">
    <property type="protein sequence ID" value="TLD00052.1"/>
    <property type="molecule type" value="Genomic_DNA"/>
</dbReference>
<keyword evidence="2" id="KW-0489">Methyltransferase</keyword>
<dbReference type="Proteomes" id="UP000306509">
    <property type="component" value="Unassembled WGS sequence"/>
</dbReference>
<dbReference type="SUPFAM" id="SSF51726">
    <property type="entry name" value="UROD/MetE-like"/>
    <property type="match status" value="1"/>
</dbReference>
<dbReference type="PANTHER" id="PTHR47099:SF1">
    <property type="entry name" value="METHYLCOBAMIDE:COM METHYLTRANSFERASE MTBA"/>
    <property type="match status" value="1"/>
</dbReference>
<reference evidence="2 3" key="1">
    <citation type="journal article" date="2019" name="Anaerobe">
        <title>Detection of Robinsoniella peoriensis in multiple bone samples of a trauma patient.</title>
        <authorList>
            <person name="Schrottner P."/>
            <person name="Hartwich K."/>
            <person name="Bunk B."/>
            <person name="Schober I."/>
            <person name="Helbig S."/>
            <person name="Rudolph W.W."/>
            <person name="Gunzer F."/>
        </authorList>
    </citation>
    <scope>NUCLEOTIDE SEQUENCE [LARGE SCALE GENOMIC DNA]</scope>
    <source>
        <strain evidence="2 3">DSM 106044</strain>
    </source>
</reference>
<dbReference type="Pfam" id="PF01208">
    <property type="entry name" value="URO-D"/>
    <property type="match status" value="1"/>
</dbReference>
<keyword evidence="3" id="KW-1185">Reference proteome</keyword>
<proteinExistence type="predicted"/>
<feature type="domain" description="Uroporphyrinogen decarboxylase (URO-D)" evidence="1">
    <location>
        <begin position="186"/>
        <end position="378"/>
    </location>
</feature>
<evidence type="ECO:0000313" key="2">
    <source>
        <dbReference type="EMBL" id="TLD00052.1"/>
    </source>
</evidence>
<dbReference type="InterPro" id="IPR052024">
    <property type="entry name" value="Methanogen_methyltrans"/>
</dbReference>
<dbReference type="STRING" id="180332.GCA_000797495_03288"/>
<evidence type="ECO:0000259" key="1">
    <source>
        <dbReference type="Pfam" id="PF01208"/>
    </source>
</evidence>
<evidence type="ECO:0000313" key="3">
    <source>
        <dbReference type="Proteomes" id="UP000306509"/>
    </source>
</evidence>
<gene>
    <name evidence="2" type="ORF">DSM106044_03142</name>
</gene>
<dbReference type="GO" id="GO:0008168">
    <property type="term" value="F:methyltransferase activity"/>
    <property type="evidence" value="ECO:0007669"/>
    <property type="project" value="UniProtKB-KW"/>
</dbReference>
<dbReference type="Gene3D" id="3.20.20.210">
    <property type="match status" value="1"/>
</dbReference>
<organism evidence="2 3">
    <name type="scientific">Robinsoniella peoriensis</name>
    <dbReference type="NCBI Taxonomy" id="180332"/>
    <lineage>
        <taxon>Bacteria</taxon>
        <taxon>Bacillati</taxon>
        <taxon>Bacillota</taxon>
        <taxon>Clostridia</taxon>
        <taxon>Lachnospirales</taxon>
        <taxon>Lachnospiraceae</taxon>
        <taxon>Robinsoniella</taxon>
    </lineage>
</organism>
<sequence>MILSTCFIVAVLQASLQYAMGINMNSYERVKNTILHQPADRVPCDFIAEDIVWDRMKEYFKVNTRDAVLDILDIDLRSVGPRYIGPELLTDEHGYEEIIVSGGPRNRKIYNDAGDYTTAIAYHPWGDIEEIGDLEGRTGWDGKMEWWDFSNIEEDIDRINENGRRWIKTHGDPSGLQHLTMWAGDEKFLCDLIADEELAVAMIEKHNEIRLEHALKTLEAGKGKIHELDGGGDYGSQAGLLISKEMFRKFFKDLYVKFYREIRKNFDVEIFFHSCGSIQELIPELVDVGVTILDPIQVSAKNMDIEVIKRRFGNQLTFHGGIDVQQVLPYYTIPELRKNVRNSIKVLGENGGYILAPTHNIQFDTKIENIIAMYEEAQNRVIAKL</sequence>
<accession>A0A4U8Q5C7</accession>
<comment type="caution">
    <text evidence="2">The sequence shown here is derived from an EMBL/GenBank/DDBJ whole genome shotgun (WGS) entry which is preliminary data.</text>
</comment>
<dbReference type="AlphaFoldDB" id="A0A4U8Q5C7"/>
<dbReference type="RefSeq" id="WP_027292539.1">
    <property type="nucleotide sequence ID" value="NZ_QGQD01000060.1"/>
</dbReference>
<dbReference type="GO" id="GO:0006779">
    <property type="term" value="P:porphyrin-containing compound biosynthetic process"/>
    <property type="evidence" value="ECO:0007669"/>
    <property type="project" value="InterPro"/>
</dbReference>
<name>A0A4U8Q5C7_9FIRM</name>
<dbReference type="GO" id="GO:0032259">
    <property type="term" value="P:methylation"/>
    <property type="evidence" value="ECO:0007669"/>
    <property type="project" value="UniProtKB-KW"/>
</dbReference>
<dbReference type="GO" id="GO:0004853">
    <property type="term" value="F:uroporphyrinogen decarboxylase activity"/>
    <property type="evidence" value="ECO:0007669"/>
    <property type="project" value="InterPro"/>
</dbReference>
<protein>
    <submittedName>
        <fullName evidence="2">Methylcobalamin:coenzyme M methyltransferase</fullName>
    </submittedName>
</protein>
<keyword evidence="2" id="KW-0808">Transferase</keyword>